<evidence type="ECO:0000256" key="1">
    <source>
        <dbReference type="ARBA" id="ARBA00024204"/>
    </source>
</evidence>
<sequence>MNTFNTVTVPPKLDYEQCVRADKLMEFLRLSRRLNDDHISGRINELVAQTRSHPEQRERISLAGENQAIQLKHAWDERDNILEYCEQQAKETLPDESVQVIKSSVDPRIDPYNARTLAVMSENEKILDWTRRERRIEEICRDNLIEAVENKWPDLGKFLR</sequence>
<dbReference type="Proteomes" id="UP000095009">
    <property type="component" value="Unassembled WGS sequence"/>
</dbReference>
<dbReference type="PANTHER" id="PTHR31905:SF2">
    <property type="entry name" value="PROTEIN MIX23"/>
    <property type="match status" value="1"/>
</dbReference>
<dbReference type="OrthoDB" id="5593818at2759"/>
<proteinExistence type="inferred from homology"/>
<evidence type="ECO:0000313" key="3">
    <source>
        <dbReference type="Proteomes" id="UP000095009"/>
    </source>
</evidence>
<reference evidence="2 3" key="1">
    <citation type="journal article" date="2016" name="Proc. Natl. Acad. Sci. U.S.A.">
        <title>Comparative genomics of biotechnologically important yeasts.</title>
        <authorList>
            <person name="Riley R."/>
            <person name="Haridas S."/>
            <person name="Wolfe K.H."/>
            <person name="Lopes M.R."/>
            <person name="Hittinger C.T."/>
            <person name="Goeker M."/>
            <person name="Salamov A.A."/>
            <person name="Wisecaver J.H."/>
            <person name="Long T.M."/>
            <person name="Calvey C.H."/>
            <person name="Aerts A.L."/>
            <person name="Barry K.W."/>
            <person name="Choi C."/>
            <person name="Clum A."/>
            <person name="Coughlan A.Y."/>
            <person name="Deshpande S."/>
            <person name="Douglass A.P."/>
            <person name="Hanson S.J."/>
            <person name="Klenk H.-P."/>
            <person name="LaButti K.M."/>
            <person name="Lapidus A."/>
            <person name="Lindquist E.A."/>
            <person name="Lipzen A.M."/>
            <person name="Meier-Kolthoff J.P."/>
            <person name="Ohm R.A."/>
            <person name="Otillar R.P."/>
            <person name="Pangilinan J.L."/>
            <person name="Peng Y."/>
            <person name="Rokas A."/>
            <person name="Rosa C.A."/>
            <person name="Scheuner C."/>
            <person name="Sibirny A.A."/>
            <person name="Slot J.C."/>
            <person name="Stielow J.B."/>
            <person name="Sun H."/>
            <person name="Kurtzman C.P."/>
            <person name="Blackwell M."/>
            <person name="Grigoriev I.V."/>
            <person name="Jeffries T.W."/>
        </authorList>
    </citation>
    <scope>NUCLEOTIDE SEQUENCE [LARGE SCALE GENOMIC DNA]</scope>
    <source>
        <strain evidence="2 3">DSM 6958</strain>
    </source>
</reference>
<name>A0A1E3PFZ6_9ASCO</name>
<accession>A0A1E3PFZ6</accession>
<dbReference type="AlphaFoldDB" id="A0A1E3PFZ6"/>
<dbReference type="Pfam" id="PF09774">
    <property type="entry name" value="MIX23"/>
    <property type="match status" value="1"/>
</dbReference>
<dbReference type="PANTHER" id="PTHR31905">
    <property type="entry name" value="COILED-COIL DOMAIN-CONTAINING PROTEIN 58"/>
    <property type="match status" value="1"/>
</dbReference>
<evidence type="ECO:0000313" key="2">
    <source>
        <dbReference type="EMBL" id="ODQ64240.1"/>
    </source>
</evidence>
<comment type="similarity">
    <text evidence="1">Belongs to the MIX23 family.</text>
</comment>
<keyword evidence="3" id="KW-1185">Reference proteome</keyword>
<protein>
    <submittedName>
        <fullName evidence="2">Uncharacterized protein</fullName>
    </submittedName>
</protein>
<dbReference type="EMBL" id="KV454412">
    <property type="protein sequence ID" value="ODQ64240.1"/>
    <property type="molecule type" value="Genomic_DNA"/>
</dbReference>
<organism evidence="2 3">
    <name type="scientific">Nadsonia fulvescens var. elongata DSM 6958</name>
    <dbReference type="NCBI Taxonomy" id="857566"/>
    <lineage>
        <taxon>Eukaryota</taxon>
        <taxon>Fungi</taxon>
        <taxon>Dikarya</taxon>
        <taxon>Ascomycota</taxon>
        <taxon>Saccharomycotina</taxon>
        <taxon>Dipodascomycetes</taxon>
        <taxon>Dipodascales</taxon>
        <taxon>Dipodascales incertae sedis</taxon>
        <taxon>Nadsonia</taxon>
    </lineage>
</organism>
<dbReference type="GO" id="GO:0005758">
    <property type="term" value="C:mitochondrial intermembrane space"/>
    <property type="evidence" value="ECO:0007669"/>
    <property type="project" value="InterPro"/>
</dbReference>
<dbReference type="InterPro" id="IPR019171">
    <property type="entry name" value="MIX23"/>
</dbReference>
<gene>
    <name evidence="2" type="ORF">NADFUDRAFT_52572</name>
</gene>